<keyword evidence="5" id="KW-1185">Reference proteome</keyword>
<dbReference type="EMBL" id="JAUGZK010000004">
    <property type="protein sequence ID" value="MEE2024128.1"/>
    <property type="molecule type" value="Genomic_DNA"/>
</dbReference>
<dbReference type="SUPFAM" id="SSF55073">
    <property type="entry name" value="Nucleotide cyclase"/>
    <property type="match status" value="1"/>
</dbReference>
<feature type="domain" description="GGDEF" evidence="3">
    <location>
        <begin position="169"/>
        <end position="301"/>
    </location>
</feature>
<sequence length="304" mass="34784">MMHQMLADFLSRSGDGYGIFNADDRLVFSNPALAEIFAIEPERLHGMSFEQIIRCCHQQQQGLKIETTDLDHWLLYASQRRRSVPFRIFEADTVDGNWYLMSEQCNSEGAILLHAKDITEQKRLQLALLQTEQRLKNQANTDELTGIANRRFFMHQAEKILKHQDRIGAKCSLLMLDIDHFKGLNDHYGHLAGDRALQFICEQIRLQLREYDLFARYGGEEFVIVLADIPAREAVSVAERIQQQLATHVLHYRQAPIRLQVSIGIAEHEPEQSLNVLLQRADQALYQAKAAGKNCCVVARASTL</sequence>
<dbReference type="Gene3D" id="3.30.450.20">
    <property type="entry name" value="PAS domain"/>
    <property type="match status" value="1"/>
</dbReference>
<dbReference type="InterPro" id="IPR035965">
    <property type="entry name" value="PAS-like_dom_sf"/>
</dbReference>
<accession>A0ABU7JGJ6</accession>
<dbReference type="GO" id="GO:0052621">
    <property type="term" value="F:diguanylate cyclase activity"/>
    <property type="evidence" value="ECO:0007669"/>
    <property type="project" value="UniProtKB-EC"/>
</dbReference>
<evidence type="ECO:0000259" key="3">
    <source>
        <dbReference type="PROSITE" id="PS50887"/>
    </source>
</evidence>
<organism evidence="4 5">
    <name type="scientific">Alkalimonas mucilaginosa</name>
    <dbReference type="NCBI Taxonomy" id="3057676"/>
    <lineage>
        <taxon>Bacteria</taxon>
        <taxon>Pseudomonadati</taxon>
        <taxon>Pseudomonadota</taxon>
        <taxon>Gammaproteobacteria</taxon>
        <taxon>Alkalimonas</taxon>
    </lineage>
</organism>
<comment type="catalytic activity">
    <reaction evidence="2">
        <text>2 GTP = 3',3'-c-di-GMP + 2 diphosphate</text>
        <dbReference type="Rhea" id="RHEA:24898"/>
        <dbReference type="ChEBI" id="CHEBI:33019"/>
        <dbReference type="ChEBI" id="CHEBI:37565"/>
        <dbReference type="ChEBI" id="CHEBI:58805"/>
        <dbReference type="EC" id="2.7.7.65"/>
    </reaction>
</comment>
<dbReference type="SUPFAM" id="SSF55785">
    <property type="entry name" value="PYP-like sensor domain (PAS domain)"/>
    <property type="match status" value="1"/>
</dbReference>
<keyword evidence="4" id="KW-0548">Nucleotidyltransferase</keyword>
<name>A0ABU7JGJ6_9GAMM</name>
<dbReference type="InterPro" id="IPR050469">
    <property type="entry name" value="Diguanylate_Cyclase"/>
</dbReference>
<gene>
    <name evidence="4" type="ORF">QWF21_07695</name>
</gene>
<dbReference type="EC" id="2.7.7.65" evidence="1"/>
<dbReference type="Pfam" id="PF00990">
    <property type="entry name" value="GGDEF"/>
    <property type="match status" value="1"/>
</dbReference>
<comment type="caution">
    <text evidence="4">The sequence shown here is derived from an EMBL/GenBank/DDBJ whole genome shotgun (WGS) entry which is preliminary data.</text>
</comment>
<protein>
    <recommendedName>
        <fullName evidence="1">diguanylate cyclase</fullName>
        <ecNumber evidence="1">2.7.7.65</ecNumber>
    </recommendedName>
</protein>
<dbReference type="Pfam" id="PF12860">
    <property type="entry name" value="PAS_7"/>
    <property type="match status" value="1"/>
</dbReference>
<dbReference type="RefSeq" id="WP_330087459.1">
    <property type="nucleotide sequence ID" value="NZ_JAUGZK010000004.1"/>
</dbReference>
<dbReference type="SMART" id="SM00267">
    <property type="entry name" value="GGDEF"/>
    <property type="match status" value="1"/>
</dbReference>
<dbReference type="InterPro" id="IPR000160">
    <property type="entry name" value="GGDEF_dom"/>
</dbReference>
<reference evidence="4 5" key="1">
    <citation type="submission" date="2023-06" db="EMBL/GenBank/DDBJ databases">
        <title>Alkalimonas sp., MEB004 an alkaliphilic bacterium isolated from Lonar Lake, India.</title>
        <authorList>
            <person name="Joshi A."/>
            <person name="Thite S."/>
        </authorList>
    </citation>
    <scope>NUCLEOTIDE SEQUENCE [LARGE SCALE GENOMIC DNA]</scope>
    <source>
        <strain evidence="4 5">MEB004</strain>
    </source>
</reference>
<dbReference type="Proteomes" id="UP001339167">
    <property type="component" value="Unassembled WGS sequence"/>
</dbReference>
<dbReference type="Gene3D" id="3.30.70.270">
    <property type="match status" value="1"/>
</dbReference>
<dbReference type="PANTHER" id="PTHR45138:SF9">
    <property type="entry name" value="DIGUANYLATE CYCLASE DGCM-RELATED"/>
    <property type="match status" value="1"/>
</dbReference>
<evidence type="ECO:0000256" key="1">
    <source>
        <dbReference type="ARBA" id="ARBA00012528"/>
    </source>
</evidence>
<dbReference type="NCBIfam" id="TIGR00254">
    <property type="entry name" value="GGDEF"/>
    <property type="match status" value="1"/>
</dbReference>
<proteinExistence type="predicted"/>
<evidence type="ECO:0000313" key="5">
    <source>
        <dbReference type="Proteomes" id="UP001339167"/>
    </source>
</evidence>
<dbReference type="InterPro" id="IPR043128">
    <property type="entry name" value="Rev_trsase/Diguanyl_cyclase"/>
</dbReference>
<evidence type="ECO:0000313" key="4">
    <source>
        <dbReference type="EMBL" id="MEE2024128.1"/>
    </source>
</evidence>
<keyword evidence="4" id="KW-0808">Transferase</keyword>
<dbReference type="PROSITE" id="PS50887">
    <property type="entry name" value="GGDEF"/>
    <property type="match status" value="1"/>
</dbReference>
<evidence type="ECO:0000256" key="2">
    <source>
        <dbReference type="ARBA" id="ARBA00034247"/>
    </source>
</evidence>
<dbReference type="InterPro" id="IPR029787">
    <property type="entry name" value="Nucleotide_cyclase"/>
</dbReference>
<dbReference type="PANTHER" id="PTHR45138">
    <property type="entry name" value="REGULATORY COMPONENTS OF SENSORY TRANSDUCTION SYSTEM"/>
    <property type="match status" value="1"/>
</dbReference>
<dbReference type="CDD" id="cd01949">
    <property type="entry name" value="GGDEF"/>
    <property type="match status" value="1"/>
</dbReference>